<proteinExistence type="predicted"/>
<reference evidence="1" key="1">
    <citation type="submission" date="2014-11" db="EMBL/GenBank/DDBJ databases">
        <authorList>
            <person name="Amaro Gonzalez C."/>
        </authorList>
    </citation>
    <scope>NUCLEOTIDE SEQUENCE</scope>
</reference>
<name>A0A0E9T536_ANGAN</name>
<reference evidence="1" key="2">
    <citation type="journal article" date="2015" name="Fish Shellfish Immunol.">
        <title>Early steps in the European eel (Anguilla anguilla)-Vibrio vulnificus interaction in the gills: Role of the RtxA13 toxin.</title>
        <authorList>
            <person name="Callol A."/>
            <person name="Pajuelo D."/>
            <person name="Ebbesson L."/>
            <person name="Teles M."/>
            <person name="MacKenzie S."/>
            <person name="Amaro C."/>
        </authorList>
    </citation>
    <scope>NUCLEOTIDE SEQUENCE</scope>
</reference>
<organism evidence="1">
    <name type="scientific">Anguilla anguilla</name>
    <name type="common">European freshwater eel</name>
    <name type="synonym">Muraena anguilla</name>
    <dbReference type="NCBI Taxonomy" id="7936"/>
    <lineage>
        <taxon>Eukaryota</taxon>
        <taxon>Metazoa</taxon>
        <taxon>Chordata</taxon>
        <taxon>Craniata</taxon>
        <taxon>Vertebrata</taxon>
        <taxon>Euteleostomi</taxon>
        <taxon>Actinopterygii</taxon>
        <taxon>Neopterygii</taxon>
        <taxon>Teleostei</taxon>
        <taxon>Anguilliformes</taxon>
        <taxon>Anguillidae</taxon>
        <taxon>Anguilla</taxon>
    </lineage>
</organism>
<protein>
    <submittedName>
        <fullName evidence="1">Uncharacterized protein</fullName>
    </submittedName>
</protein>
<sequence>MYPKRTREKPKKTDRRGQ</sequence>
<accession>A0A0E9T536</accession>
<dbReference type="EMBL" id="GBXM01060824">
    <property type="protein sequence ID" value="JAH47753.1"/>
    <property type="molecule type" value="Transcribed_RNA"/>
</dbReference>
<dbReference type="AlphaFoldDB" id="A0A0E9T536"/>
<evidence type="ECO:0000313" key="1">
    <source>
        <dbReference type="EMBL" id="JAH47753.1"/>
    </source>
</evidence>